<proteinExistence type="predicted"/>
<evidence type="ECO:0000256" key="1">
    <source>
        <dbReference type="SAM" id="MobiDB-lite"/>
    </source>
</evidence>
<dbReference type="EMBL" id="AYKW01000002">
    <property type="protein sequence ID" value="PIL36268.1"/>
    <property type="molecule type" value="Genomic_DNA"/>
</dbReference>
<protein>
    <submittedName>
        <fullName evidence="2">Uncharacterized protein</fullName>
    </submittedName>
</protein>
<feature type="region of interest" description="Disordered" evidence="1">
    <location>
        <begin position="225"/>
        <end position="251"/>
    </location>
</feature>
<evidence type="ECO:0000313" key="2">
    <source>
        <dbReference type="EMBL" id="PIL36268.1"/>
    </source>
</evidence>
<sequence length="251" mass="25490">MGRVLVGRLMPAFEGAIGGENLPTAALVGAAGEELKALSDKPHAGAGRAVHRSIVRRAAAVGFTPSSRARCASLGLEGGRAGALARPAGRRVVGAPGPNMGTDAAWGTSGPDTVCFTPKGGALGRIAKLHFVAGLDSGRSRSMSARAGKGKTDEADEDGPDSPTFAFAFGRPGSVATTRSPNSEHEGEGAVRLCLNQSRFVISIGLTTGSALPRASGLAIGWRSREETARVPEDSEMKSEPARTYAGGGNG</sequence>
<evidence type="ECO:0000313" key="3">
    <source>
        <dbReference type="Proteomes" id="UP000230002"/>
    </source>
</evidence>
<keyword evidence="3" id="KW-1185">Reference proteome</keyword>
<organism evidence="2 3">
    <name type="scientific">Ganoderma sinense ZZ0214-1</name>
    <dbReference type="NCBI Taxonomy" id="1077348"/>
    <lineage>
        <taxon>Eukaryota</taxon>
        <taxon>Fungi</taxon>
        <taxon>Dikarya</taxon>
        <taxon>Basidiomycota</taxon>
        <taxon>Agaricomycotina</taxon>
        <taxon>Agaricomycetes</taxon>
        <taxon>Polyporales</taxon>
        <taxon>Polyporaceae</taxon>
        <taxon>Ganoderma</taxon>
    </lineage>
</organism>
<accession>A0A2G8SRR7</accession>
<comment type="caution">
    <text evidence="2">The sequence shown here is derived from an EMBL/GenBank/DDBJ whole genome shotgun (WGS) entry which is preliminary data.</text>
</comment>
<name>A0A2G8SRR7_9APHY</name>
<reference evidence="2 3" key="1">
    <citation type="journal article" date="2015" name="Sci. Rep.">
        <title>Chromosome-level genome map provides insights into diverse defense mechanisms in the medicinal fungus Ganoderma sinense.</title>
        <authorList>
            <person name="Zhu Y."/>
            <person name="Xu J."/>
            <person name="Sun C."/>
            <person name="Zhou S."/>
            <person name="Xu H."/>
            <person name="Nelson D.R."/>
            <person name="Qian J."/>
            <person name="Song J."/>
            <person name="Luo H."/>
            <person name="Xiang L."/>
            <person name="Li Y."/>
            <person name="Xu Z."/>
            <person name="Ji A."/>
            <person name="Wang L."/>
            <person name="Lu S."/>
            <person name="Hayward A."/>
            <person name="Sun W."/>
            <person name="Li X."/>
            <person name="Schwartz D.C."/>
            <person name="Wang Y."/>
            <person name="Chen S."/>
        </authorList>
    </citation>
    <scope>NUCLEOTIDE SEQUENCE [LARGE SCALE GENOMIC DNA]</scope>
    <source>
        <strain evidence="2 3">ZZ0214-1</strain>
    </source>
</reference>
<dbReference type="Proteomes" id="UP000230002">
    <property type="component" value="Unassembled WGS sequence"/>
</dbReference>
<gene>
    <name evidence="2" type="ORF">GSI_01930</name>
</gene>
<feature type="region of interest" description="Disordered" evidence="1">
    <location>
        <begin position="140"/>
        <end position="188"/>
    </location>
</feature>
<feature type="compositionally biased region" description="Basic and acidic residues" evidence="1">
    <location>
        <begin position="225"/>
        <end position="241"/>
    </location>
</feature>
<dbReference type="AlphaFoldDB" id="A0A2G8SRR7"/>